<keyword evidence="3" id="KW-0813">Transport</keyword>
<dbReference type="GO" id="GO:0005886">
    <property type="term" value="C:plasma membrane"/>
    <property type="evidence" value="ECO:0007669"/>
    <property type="project" value="UniProtKB-SubCell"/>
</dbReference>
<feature type="signal peptide" evidence="10">
    <location>
        <begin position="1"/>
        <end position="15"/>
    </location>
</feature>
<keyword evidence="9" id="KW-0472">Membrane</keyword>
<evidence type="ECO:0000313" key="13">
    <source>
        <dbReference type="EMBL" id="ADI16677.1"/>
    </source>
</evidence>
<accession>E0XQI6</accession>
<evidence type="ECO:0000256" key="1">
    <source>
        <dbReference type="ARBA" id="ARBA00004377"/>
    </source>
</evidence>
<evidence type="ECO:0000259" key="12">
    <source>
        <dbReference type="Pfam" id="PF12693"/>
    </source>
</evidence>
<comment type="subcellular location">
    <subcellularLocation>
        <location evidence="1">Cell inner membrane</location>
        <topology evidence="1">Single-pass membrane protein</topology>
    </subcellularLocation>
</comment>
<dbReference type="Pfam" id="PF05134">
    <property type="entry name" value="T2SSL"/>
    <property type="match status" value="1"/>
</dbReference>
<dbReference type="NCBIfam" id="TIGR01709">
    <property type="entry name" value="typeII_sec_gspL"/>
    <property type="match status" value="1"/>
</dbReference>
<keyword evidence="5" id="KW-0997">Cell inner membrane</keyword>
<evidence type="ECO:0000256" key="10">
    <source>
        <dbReference type="SAM" id="SignalP"/>
    </source>
</evidence>
<evidence type="ECO:0000256" key="9">
    <source>
        <dbReference type="ARBA" id="ARBA00023136"/>
    </source>
</evidence>
<evidence type="ECO:0000259" key="11">
    <source>
        <dbReference type="Pfam" id="PF05134"/>
    </source>
</evidence>
<organism evidence="13">
    <name type="scientific">uncultured gamma proteobacterium HF0010_05D02</name>
    <dbReference type="NCBI Taxonomy" id="710978"/>
    <lineage>
        <taxon>Bacteria</taxon>
        <taxon>Pseudomonadati</taxon>
        <taxon>Pseudomonadota</taxon>
        <taxon>Gammaproteobacteria</taxon>
        <taxon>environmental samples</taxon>
    </lineage>
</organism>
<evidence type="ECO:0000256" key="8">
    <source>
        <dbReference type="ARBA" id="ARBA00022989"/>
    </source>
</evidence>
<evidence type="ECO:0000256" key="4">
    <source>
        <dbReference type="ARBA" id="ARBA00022475"/>
    </source>
</evidence>
<dbReference type="Gene3D" id="3.30.1360.100">
    <property type="entry name" value="General secretion pathway protein M, EpsM"/>
    <property type="match status" value="1"/>
</dbReference>
<dbReference type="InterPro" id="IPR024230">
    <property type="entry name" value="GspL_cyto_dom"/>
</dbReference>
<name>E0XQI6_9GAMM</name>
<dbReference type="CDD" id="cd24017">
    <property type="entry name" value="ASKHA_T2SSL_N"/>
    <property type="match status" value="1"/>
</dbReference>
<evidence type="ECO:0000256" key="5">
    <source>
        <dbReference type="ARBA" id="ARBA00022519"/>
    </source>
</evidence>
<feature type="chain" id="PRO_5012452180" evidence="10">
    <location>
        <begin position="16"/>
        <end position="492"/>
    </location>
</feature>
<feature type="domain" description="GspL periplasmic" evidence="12">
    <location>
        <begin position="341"/>
        <end position="489"/>
    </location>
</feature>
<dbReference type="GO" id="GO:0015628">
    <property type="term" value="P:protein secretion by the type II secretion system"/>
    <property type="evidence" value="ECO:0007669"/>
    <property type="project" value="InterPro"/>
</dbReference>
<dbReference type="EMBL" id="GU474844">
    <property type="protein sequence ID" value="ADI16677.1"/>
    <property type="molecule type" value="Genomic_DNA"/>
</dbReference>
<evidence type="ECO:0000256" key="6">
    <source>
        <dbReference type="ARBA" id="ARBA00022692"/>
    </source>
</evidence>
<dbReference type="Gene3D" id="3.30.420.380">
    <property type="match status" value="1"/>
</dbReference>
<dbReference type="GO" id="GO:0015627">
    <property type="term" value="C:type II protein secretion system complex"/>
    <property type="evidence" value="ECO:0007669"/>
    <property type="project" value="InterPro"/>
</dbReference>
<dbReference type="GO" id="GO:0009276">
    <property type="term" value="C:Gram-negative-bacterium-type cell wall"/>
    <property type="evidence" value="ECO:0007669"/>
    <property type="project" value="InterPro"/>
</dbReference>
<dbReference type="Pfam" id="PF12693">
    <property type="entry name" value="GspL_C"/>
    <property type="match status" value="1"/>
</dbReference>
<keyword evidence="10" id="KW-0732">Signal</keyword>
<protein>
    <submittedName>
        <fullName evidence="13">Type II secretory pathway, component pull</fullName>
    </submittedName>
</protein>
<keyword evidence="7" id="KW-0653">Protein transport</keyword>
<keyword evidence="6" id="KW-0812">Transmembrane</keyword>
<proteinExistence type="inferred from homology"/>
<comment type="similarity">
    <text evidence="2">Belongs to the GSP L family.</text>
</comment>
<dbReference type="InterPro" id="IPR043129">
    <property type="entry name" value="ATPase_NBD"/>
</dbReference>
<dbReference type="SUPFAM" id="SSF53067">
    <property type="entry name" value="Actin-like ATPase domain"/>
    <property type="match status" value="1"/>
</dbReference>
<evidence type="ECO:0000256" key="7">
    <source>
        <dbReference type="ARBA" id="ARBA00022927"/>
    </source>
</evidence>
<sequence>MMSIPLLRMSCCLMAQPTSCATWSISSHRGFYSMRVSRLLIENAACTVSCIVKAALFRLYIEPRGSSSERSLRRVHFFWVDVSSDYVNGATFIAALIIAVHKERGSLTDMRVENPSLVVWKDGAPVLWRAGATACELVTEDTVFPEGVIVGLPSDDVRSTMLNVRPEERKHLAKSLPFMMEEQVAEDVEELHFVSSALDEERYLVAFTRRDSMTAWIEQLASNDGLKVFAPEALCLPLEGDECCAVVDGDEVVLRWGDAHGARVDLSLFPMILDSLAETPSSLVIYGTDREKVVGQLTDNQAALVDWRQGGWGAVLLLTKSVPQANLRQGSFAPPLPLAKWWGVWKTVAIAASVALSLQFVSDISQFQKLKAQNLELRSAIQDSYRKANPRGAVVDVEKQLDRQIAEFTGEEGVAAFTPRLVDVVTATMVENGRITSLNYTAGQLRLNLTAQDFASVEQIRQALERAGLKATLETSSARGDEVRARLRVEVA</sequence>
<keyword evidence="8" id="KW-1133">Transmembrane helix</keyword>
<evidence type="ECO:0000256" key="2">
    <source>
        <dbReference type="ARBA" id="ARBA00005318"/>
    </source>
</evidence>
<dbReference type="InterPro" id="IPR007812">
    <property type="entry name" value="T2SS_protein-GspL"/>
</dbReference>
<feature type="domain" description="GspL cytoplasmic actin-ATPase-like" evidence="11">
    <location>
        <begin position="147"/>
        <end position="334"/>
    </location>
</feature>
<dbReference type="AlphaFoldDB" id="E0XQI6"/>
<keyword evidence="4" id="KW-1003">Cell membrane</keyword>
<reference evidence="13" key="1">
    <citation type="journal article" date="2011" name="Environ. Microbiol.">
        <title>Time-series analyses of Monterey Bay coastal microbial picoplankton using a 'genome proxy' microarray.</title>
        <authorList>
            <person name="Rich V.I."/>
            <person name="Pham V.D."/>
            <person name="Eppley J."/>
            <person name="Shi Y."/>
            <person name="DeLong E.F."/>
        </authorList>
    </citation>
    <scope>NUCLEOTIDE SEQUENCE</scope>
</reference>
<dbReference type="Gene3D" id="3.30.420.370">
    <property type="match status" value="1"/>
</dbReference>
<dbReference type="InterPro" id="IPR025691">
    <property type="entry name" value="GspL_pp_dom"/>
</dbReference>
<evidence type="ECO:0000256" key="3">
    <source>
        <dbReference type="ARBA" id="ARBA00022448"/>
    </source>
</evidence>